<accession>A0ABU6ZUS7</accession>
<organism evidence="1 2">
    <name type="scientific">Stylosanthes scabra</name>
    <dbReference type="NCBI Taxonomy" id="79078"/>
    <lineage>
        <taxon>Eukaryota</taxon>
        <taxon>Viridiplantae</taxon>
        <taxon>Streptophyta</taxon>
        <taxon>Embryophyta</taxon>
        <taxon>Tracheophyta</taxon>
        <taxon>Spermatophyta</taxon>
        <taxon>Magnoliopsida</taxon>
        <taxon>eudicotyledons</taxon>
        <taxon>Gunneridae</taxon>
        <taxon>Pentapetalae</taxon>
        <taxon>rosids</taxon>
        <taxon>fabids</taxon>
        <taxon>Fabales</taxon>
        <taxon>Fabaceae</taxon>
        <taxon>Papilionoideae</taxon>
        <taxon>50 kb inversion clade</taxon>
        <taxon>dalbergioids sensu lato</taxon>
        <taxon>Dalbergieae</taxon>
        <taxon>Pterocarpus clade</taxon>
        <taxon>Stylosanthes</taxon>
    </lineage>
</organism>
<reference evidence="1 2" key="1">
    <citation type="journal article" date="2023" name="Plants (Basel)">
        <title>Bridging the Gap: Combining Genomics and Transcriptomics Approaches to Understand Stylosanthes scabra, an Orphan Legume from the Brazilian Caatinga.</title>
        <authorList>
            <person name="Ferreira-Neto J.R.C."/>
            <person name="da Silva M.D."/>
            <person name="Binneck E."/>
            <person name="de Melo N.F."/>
            <person name="da Silva R.H."/>
            <person name="de Melo A.L.T.M."/>
            <person name="Pandolfi V."/>
            <person name="Bustamante F.O."/>
            <person name="Brasileiro-Vidal A.C."/>
            <person name="Benko-Iseppon A.M."/>
        </authorList>
    </citation>
    <scope>NUCLEOTIDE SEQUENCE [LARGE SCALE GENOMIC DNA]</scope>
    <source>
        <tissue evidence="1">Leaves</tissue>
    </source>
</reference>
<dbReference type="InterPro" id="IPR000597">
    <property type="entry name" value="Ribosomal_uL3"/>
</dbReference>
<dbReference type="Proteomes" id="UP001341840">
    <property type="component" value="Unassembled WGS sequence"/>
</dbReference>
<feature type="non-terminal residue" evidence="1">
    <location>
        <position position="287"/>
    </location>
</feature>
<keyword evidence="2" id="KW-1185">Reference proteome</keyword>
<evidence type="ECO:0000313" key="2">
    <source>
        <dbReference type="Proteomes" id="UP001341840"/>
    </source>
</evidence>
<gene>
    <name evidence="1" type="ORF">PIB30_096949</name>
</gene>
<dbReference type="Pfam" id="PF00297">
    <property type="entry name" value="Ribosomal_L3"/>
    <property type="match status" value="1"/>
</dbReference>
<protein>
    <submittedName>
        <fullName evidence="1">Uncharacterized protein</fullName>
    </submittedName>
</protein>
<sequence>MLRSNPNPDLLDFDSEIERTLRRARQVRRRIEFENSLRSQTKNLATEETFVQSSYFDSKSDFEIPFSPTYAADLRLRVEGQKSYRRSFYSTVIPPVPFEINEASSLFPHFKETLIQSRPLLQPPPPPRSVTHTPPNLADDAVLISVAASRRQGSVEGPQHSQFVVAVLGNGGFDPTSTAAASPAPSPASSLYVSSLSLSRRLSLSRTRSSFPPALRPAVVSSTTSHRVVQYPVSSHRALQCLATTSSGFQARLQSAATASQPRKFEHPRHGSLGFLPRKRAACHRGK</sequence>
<dbReference type="EMBL" id="JASCZI010274204">
    <property type="protein sequence ID" value="MED6225777.1"/>
    <property type="molecule type" value="Genomic_DNA"/>
</dbReference>
<name>A0ABU6ZUS7_9FABA</name>
<evidence type="ECO:0000313" key="1">
    <source>
        <dbReference type="EMBL" id="MED6225777.1"/>
    </source>
</evidence>
<proteinExistence type="predicted"/>
<dbReference type="InterPro" id="IPR044892">
    <property type="entry name" value="Ribosomal_L3_dom_3_arc_sf"/>
</dbReference>
<comment type="caution">
    <text evidence="1">The sequence shown here is derived from an EMBL/GenBank/DDBJ whole genome shotgun (WGS) entry which is preliminary data.</text>
</comment>
<dbReference type="Gene3D" id="4.10.960.10">
    <property type="entry name" value="Ribosomal protein L3, domain 3"/>
    <property type="match status" value="1"/>
</dbReference>